<keyword evidence="2" id="KW-1185">Reference proteome</keyword>
<reference evidence="1" key="1">
    <citation type="submission" date="2020-11" db="EMBL/GenBank/DDBJ databases">
        <title>Nocardioides sp. CBS4Y-1, whole genome shotgun sequence.</title>
        <authorList>
            <person name="Tuo L."/>
        </authorList>
    </citation>
    <scope>NUCLEOTIDE SEQUENCE</scope>
    <source>
        <strain evidence="1">CBS4Y-1</strain>
    </source>
</reference>
<proteinExistence type="predicted"/>
<protein>
    <submittedName>
        <fullName evidence="1">Uncharacterized protein</fullName>
    </submittedName>
</protein>
<comment type="caution">
    <text evidence="1">The sequence shown here is derived from an EMBL/GenBank/DDBJ whole genome shotgun (WGS) entry which is preliminary data.</text>
</comment>
<dbReference type="RefSeq" id="WP_194504928.1">
    <property type="nucleotide sequence ID" value="NZ_JADIVZ010000014.1"/>
</dbReference>
<sequence length="326" mass="35328">MAPVPLAIGPGRDQLRFTTPLPDRLGVHSSFGDVLLTLTRGLSGKQEDHIHTARSFGLSRIGDQALIRGTHPASISAAYSISHLLAITYLPVEYSFSPTRARPAHGRKVPGTDWYLPREQAGVVRPATKGEQRAAIAGDSLPPGARTVGGGLVNSQKLRPEFGMDGGYYEFANEEYFHIEVDDDGAVVLWSSDLTADAAVSIVEKFLGHPTVDCHGFLVSTSGVGVDEASPRVIDQVKKDPGKFRMLSIGFDDCIVTWRRAQKKMATHKVPHIELSYSARDVNTKILLELMRGTGSENVRSALAKGGWDLIQSLVGPGPARERAKR</sequence>
<gene>
    <name evidence="1" type="ORF">ISG29_18435</name>
</gene>
<evidence type="ECO:0000313" key="2">
    <source>
        <dbReference type="Proteomes" id="UP000656804"/>
    </source>
</evidence>
<dbReference type="AlphaFoldDB" id="A0A930V0W1"/>
<evidence type="ECO:0000313" key="1">
    <source>
        <dbReference type="EMBL" id="MBF4163661.1"/>
    </source>
</evidence>
<accession>A0A930V0W1</accession>
<organism evidence="1 2">
    <name type="scientific">Nocardioides acrostichi</name>
    <dbReference type="NCBI Taxonomy" id="2784339"/>
    <lineage>
        <taxon>Bacteria</taxon>
        <taxon>Bacillati</taxon>
        <taxon>Actinomycetota</taxon>
        <taxon>Actinomycetes</taxon>
        <taxon>Propionibacteriales</taxon>
        <taxon>Nocardioidaceae</taxon>
        <taxon>Nocardioides</taxon>
    </lineage>
</organism>
<name>A0A930V0W1_9ACTN</name>
<dbReference type="EMBL" id="JADIVZ010000014">
    <property type="protein sequence ID" value="MBF4163661.1"/>
    <property type="molecule type" value="Genomic_DNA"/>
</dbReference>
<dbReference type="Proteomes" id="UP000656804">
    <property type="component" value="Unassembled WGS sequence"/>
</dbReference>